<dbReference type="KEGG" id="dpp:DICPUDRAFT_151225"/>
<keyword evidence="1" id="KW-0472">Membrane</keyword>
<feature type="transmembrane region" description="Helical" evidence="1">
    <location>
        <begin position="183"/>
        <end position="206"/>
    </location>
</feature>
<dbReference type="EMBL" id="GL871030">
    <property type="protein sequence ID" value="EGC36327.1"/>
    <property type="molecule type" value="Genomic_DNA"/>
</dbReference>
<evidence type="ECO:0000256" key="1">
    <source>
        <dbReference type="SAM" id="Phobius"/>
    </source>
</evidence>
<dbReference type="GeneID" id="10500880"/>
<protein>
    <submittedName>
        <fullName evidence="2">Uncharacterized protein</fullName>
    </submittedName>
</protein>
<evidence type="ECO:0000313" key="2">
    <source>
        <dbReference type="EMBL" id="EGC36327.1"/>
    </source>
</evidence>
<name>F0ZIB2_DICPU</name>
<keyword evidence="3" id="KW-1185">Reference proteome</keyword>
<keyword evidence="1" id="KW-0812">Transmembrane</keyword>
<organism evidence="2 3">
    <name type="scientific">Dictyostelium purpureum</name>
    <name type="common">Slime mold</name>
    <dbReference type="NCBI Taxonomy" id="5786"/>
    <lineage>
        <taxon>Eukaryota</taxon>
        <taxon>Amoebozoa</taxon>
        <taxon>Evosea</taxon>
        <taxon>Eumycetozoa</taxon>
        <taxon>Dictyostelia</taxon>
        <taxon>Dictyosteliales</taxon>
        <taxon>Dictyosteliaceae</taxon>
        <taxon>Dictyostelium</taxon>
    </lineage>
</organism>
<proteinExistence type="predicted"/>
<reference evidence="3" key="1">
    <citation type="journal article" date="2011" name="Genome Biol.">
        <title>Comparative genomics of the social amoebae Dictyostelium discoideum and Dictyostelium purpureum.</title>
        <authorList>
            <consortium name="US DOE Joint Genome Institute (JGI-PGF)"/>
            <person name="Sucgang R."/>
            <person name="Kuo A."/>
            <person name="Tian X."/>
            <person name="Salerno W."/>
            <person name="Parikh A."/>
            <person name="Feasley C.L."/>
            <person name="Dalin E."/>
            <person name="Tu H."/>
            <person name="Huang E."/>
            <person name="Barry K."/>
            <person name="Lindquist E."/>
            <person name="Shapiro H."/>
            <person name="Bruce D."/>
            <person name="Schmutz J."/>
            <person name="Salamov A."/>
            <person name="Fey P."/>
            <person name="Gaudet P."/>
            <person name="Anjard C."/>
            <person name="Babu M.M."/>
            <person name="Basu S."/>
            <person name="Bushmanova Y."/>
            <person name="van der Wel H."/>
            <person name="Katoh-Kurasawa M."/>
            <person name="Dinh C."/>
            <person name="Coutinho P.M."/>
            <person name="Saito T."/>
            <person name="Elias M."/>
            <person name="Schaap P."/>
            <person name="Kay R.R."/>
            <person name="Henrissat B."/>
            <person name="Eichinger L."/>
            <person name="Rivero F."/>
            <person name="Putnam N.H."/>
            <person name="West C.M."/>
            <person name="Loomis W.F."/>
            <person name="Chisholm R.L."/>
            <person name="Shaulsky G."/>
            <person name="Strassmann J.E."/>
            <person name="Queller D.C."/>
            <person name="Kuspa A."/>
            <person name="Grigoriev I.V."/>
        </authorList>
    </citation>
    <scope>NUCLEOTIDE SEQUENCE [LARGE SCALE GENOMIC DNA]</scope>
    <source>
        <strain evidence="3">QSDP1</strain>
    </source>
</reference>
<accession>F0ZIB2</accession>
<dbReference type="AlphaFoldDB" id="F0ZIB2"/>
<sequence>MSLYNEIILPNIQKNNFFLASVVLNAFETKATTSSKENSLQIIKRISTQSDQIKSFLKNIGKSYLVFGCGALINIAHLFGANTFIKDNDTRYKFLVTIYEIDFPIFNYFSSLLFVEQESPKVSLFEIVKNKPKQTITNLVYFVGINMIQNRFVDFVNNYLTEYFVDNYQDHEMSDSKRLLLKAIYLVLSNQIASIAFNSAIFSPFINISNQYCRKLINSSTNEKDEKDSFDFVKSNPIYVINDLFKTKGFFSGFYSGVLFTVLSSSLKSFWNETQQ</sequence>
<evidence type="ECO:0000313" key="3">
    <source>
        <dbReference type="Proteomes" id="UP000001064"/>
    </source>
</evidence>
<gene>
    <name evidence="2" type="ORF">DICPUDRAFT_151225</name>
</gene>
<keyword evidence="1" id="KW-1133">Transmembrane helix</keyword>
<dbReference type="VEuPathDB" id="AmoebaDB:DICPUDRAFT_151225"/>
<dbReference type="RefSeq" id="XP_003287142.1">
    <property type="nucleotide sequence ID" value="XM_003287094.1"/>
</dbReference>
<dbReference type="InParanoid" id="F0ZIB2"/>
<feature type="transmembrane region" description="Helical" evidence="1">
    <location>
        <begin position="64"/>
        <end position="85"/>
    </location>
</feature>
<dbReference type="Proteomes" id="UP000001064">
    <property type="component" value="Unassembled WGS sequence"/>
</dbReference>